<keyword evidence="10" id="KW-1185">Reference proteome</keyword>
<comment type="caution">
    <text evidence="9">The sequence shown here is derived from an EMBL/GenBank/DDBJ whole genome shotgun (WGS) entry which is preliminary data.</text>
</comment>
<dbReference type="InterPro" id="IPR024531">
    <property type="entry name" value="Erythronate-4-P_DHase_dimer"/>
</dbReference>
<proteinExistence type="inferred from homology"/>
<organism evidence="9 10">
    <name type="scientific">Geofilum rubicundum JCM 15548</name>
    <dbReference type="NCBI Taxonomy" id="1236989"/>
    <lineage>
        <taxon>Bacteria</taxon>
        <taxon>Pseudomonadati</taxon>
        <taxon>Bacteroidota</taxon>
        <taxon>Bacteroidia</taxon>
        <taxon>Marinilabiliales</taxon>
        <taxon>Marinilabiliaceae</taxon>
        <taxon>Geofilum</taxon>
    </lineage>
</organism>
<comment type="function">
    <text evidence="5">Catalyzes the oxidation of erythronate-4-phosphate to 3-hydroxy-2-oxo-4-phosphonooxybutanoate.</text>
</comment>
<dbReference type="STRING" id="1236989.JCM15548_1466"/>
<evidence type="ECO:0000256" key="4">
    <source>
        <dbReference type="ARBA" id="ARBA00023096"/>
    </source>
</evidence>
<evidence type="ECO:0000313" key="9">
    <source>
        <dbReference type="EMBL" id="GAO28381.1"/>
    </source>
</evidence>
<dbReference type="CDD" id="cd12158">
    <property type="entry name" value="ErythrP_dh"/>
    <property type="match status" value="1"/>
</dbReference>
<dbReference type="Pfam" id="PF00389">
    <property type="entry name" value="2-Hacid_dh"/>
    <property type="match status" value="1"/>
</dbReference>
<dbReference type="SUPFAM" id="SSF51735">
    <property type="entry name" value="NAD(P)-binding Rossmann-fold domains"/>
    <property type="match status" value="1"/>
</dbReference>
<feature type="active site" evidence="5">
    <location>
        <position position="207"/>
    </location>
</feature>
<evidence type="ECO:0000259" key="8">
    <source>
        <dbReference type="Pfam" id="PF11890"/>
    </source>
</evidence>
<dbReference type="InterPro" id="IPR036291">
    <property type="entry name" value="NAD(P)-bd_dom_sf"/>
</dbReference>
<accession>A0A0E9LTC8</accession>
<dbReference type="GO" id="GO:0051287">
    <property type="term" value="F:NAD binding"/>
    <property type="evidence" value="ECO:0007669"/>
    <property type="project" value="InterPro"/>
</dbReference>
<evidence type="ECO:0000256" key="3">
    <source>
        <dbReference type="ARBA" id="ARBA00023027"/>
    </source>
</evidence>
<name>A0A0E9LTC8_9BACT</name>
<dbReference type="AlphaFoldDB" id="A0A0E9LTC8"/>
<dbReference type="InterPro" id="IPR038251">
    <property type="entry name" value="PdxB_dimer_sf"/>
</dbReference>
<protein>
    <recommendedName>
        <fullName evidence="5">Erythronate-4-phosphate dehydrogenase</fullName>
        <ecNumber evidence="5">1.1.1.290</ecNumber>
    </recommendedName>
</protein>
<gene>
    <name evidence="5" type="primary">pdxB</name>
    <name evidence="9" type="ORF">JCM15548_1466</name>
</gene>
<feature type="binding site" evidence="5">
    <location>
        <position position="174"/>
    </location>
    <ligand>
        <name>NAD(+)</name>
        <dbReference type="ChEBI" id="CHEBI:57540"/>
    </ligand>
</feature>
<feature type="active site" description="Proton donor" evidence="5">
    <location>
        <position position="253"/>
    </location>
</feature>
<evidence type="ECO:0000256" key="5">
    <source>
        <dbReference type="HAMAP-Rule" id="MF_01825"/>
    </source>
</evidence>
<dbReference type="EMBL" id="BAZW01000002">
    <property type="protein sequence ID" value="GAO28381.1"/>
    <property type="molecule type" value="Genomic_DNA"/>
</dbReference>
<evidence type="ECO:0000259" key="6">
    <source>
        <dbReference type="Pfam" id="PF00389"/>
    </source>
</evidence>
<dbReference type="GO" id="GO:0033711">
    <property type="term" value="F:4-phosphoerythronate dehydrogenase activity"/>
    <property type="evidence" value="ECO:0007669"/>
    <property type="project" value="UniProtKB-EC"/>
</dbReference>
<comment type="similarity">
    <text evidence="5">Belongs to the D-isomer specific 2-hydroxyacid dehydrogenase family. PdxB subfamily.</text>
</comment>
<feature type="binding site" evidence="5">
    <location>
        <position position="256"/>
    </location>
    <ligand>
        <name>NAD(+)</name>
        <dbReference type="ChEBI" id="CHEBI:57540"/>
    </ligand>
</feature>
<dbReference type="Proteomes" id="UP000032900">
    <property type="component" value="Unassembled WGS sequence"/>
</dbReference>
<evidence type="ECO:0000256" key="1">
    <source>
        <dbReference type="ARBA" id="ARBA00022490"/>
    </source>
</evidence>
<dbReference type="EC" id="1.1.1.290" evidence="5"/>
<dbReference type="RefSeq" id="WP_062122198.1">
    <property type="nucleotide sequence ID" value="NZ_BAZW01000002.1"/>
</dbReference>
<dbReference type="GO" id="GO:0008615">
    <property type="term" value="P:pyridoxine biosynthetic process"/>
    <property type="evidence" value="ECO:0007669"/>
    <property type="project" value="UniProtKB-UniRule"/>
</dbReference>
<keyword evidence="4 5" id="KW-0664">Pyridoxine biosynthesis</keyword>
<feature type="binding site" evidence="5">
    <location>
        <position position="231"/>
    </location>
    <ligand>
        <name>NAD(+)</name>
        <dbReference type="ChEBI" id="CHEBI:57540"/>
    </ligand>
</feature>
<comment type="subunit">
    <text evidence="5">Homodimer.</text>
</comment>
<feature type="domain" description="D-isomer specific 2-hydroxyacid dehydrogenase catalytic" evidence="6">
    <location>
        <begin position="21"/>
        <end position="99"/>
    </location>
</feature>
<dbReference type="UniPathway" id="UPA00244">
    <property type="reaction ID" value="UER00310"/>
</dbReference>
<dbReference type="GO" id="GO:0005737">
    <property type="term" value="C:cytoplasm"/>
    <property type="evidence" value="ECO:0007669"/>
    <property type="project" value="UniProtKB-SubCell"/>
</dbReference>
<dbReference type="GO" id="GO:0046983">
    <property type="term" value="F:protein dimerization activity"/>
    <property type="evidence" value="ECO:0007669"/>
    <property type="project" value="InterPro"/>
</dbReference>
<feature type="domain" description="D-isomer specific 2-hydroxyacid dehydrogenase NAD-binding" evidence="7">
    <location>
        <begin position="114"/>
        <end position="255"/>
    </location>
</feature>
<feature type="binding site" evidence="5">
    <location>
        <position position="45"/>
    </location>
    <ligand>
        <name>substrate</name>
    </ligand>
</feature>
<dbReference type="Pfam" id="PF02826">
    <property type="entry name" value="2-Hacid_dh_C"/>
    <property type="match status" value="1"/>
</dbReference>
<sequence>MKIVADDKIPTLKGVFEPYAEITYIPGNSISKEDLKNTDALIVRTRTKCHQALLEDTPVKMVATATIGTDHLDVPWLEQAGIKWCNAPGCNSGSVRQYIASVLAHLILEGMVPAATTIGIVGVGMVGKKVAQLAHALGFKVLLNDPPRQRMEKSDQFCDLSYLLKHADIVTFHTPLNKRGQDATFHLFNKDTLRQLKKGAIVINSSRGEVTDTRTLLRGMDNGHLARVVLDVWESEPDIHHDLHQKVWLGTPHIAGYSVDGKANGSIMTIHAIAKEFDLPLTQWQPQTLPMPENPFIYLEATDEPGYITAAKAILKTYNVSEDDARLRENPQNFEKQRGSYPVRREFHKWTVVPHAQTNSETRQILKDLGFILK</sequence>
<dbReference type="Gene3D" id="3.30.1370.170">
    <property type="match status" value="1"/>
</dbReference>
<dbReference type="InterPro" id="IPR006140">
    <property type="entry name" value="D-isomer_DH_NAD-bd"/>
</dbReference>
<dbReference type="HAMAP" id="MF_01825">
    <property type="entry name" value="PdxB"/>
    <property type="match status" value="1"/>
</dbReference>
<keyword evidence="2 5" id="KW-0560">Oxidoreductase</keyword>
<dbReference type="OrthoDB" id="1522997at2"/>
<feature type="domain" description="Erythronate-4-phosphate dehydrogenase dimerisation" evidence="8">
    <location>
        <begin position="292"/>
        <end position="370"/>
    </location>
</feature>
<dbReference type="PANTHER" id="PTHR42938">
    <property type="entry name" value="FORMATE DEHYDROGENASE 1"/>
    <property type="match status" value="1"/>
</dbReference>
<feature type="binding site" evidence="5">
    <location>
        <position position="66"/>
    </location>
    <ligand>
        <name>substrate</name>
    </ligand>
</feature>
<evidence type="ECO:0000313" key="10">
    <source>
        <dbReference type="Proteomes" id="UP000032900"/>
    </source>
</evidence>
<dbReference type="Pfam" id="PF11890">
    <property type="entry name" value="DUF3410"/>
    <property type="match status" value="1"/>
</dbReference>
<comment type="subcellular location">
    <subcellularLocation>
        <location evidence="5">Cytoplasm</location>
    </subcellularLocation>
</comment>
<feature type="binding site" evidence="5">
    <location>
        <position position="257"/>
    </location>
    <ligand>
        <name>substrate</name>
    </ligand>
</feature>
<dbReference type="InterPro" id="IPR006139">
    <property type="entry name" value="D-isomer_2_OHA_DH_cat_dom"/>
</dbReference>
<evidence type="ECO:0000259" key="7">
    <source>
        <dbReference type="Pfam" id="PF02826"/>
    </source>
</evidence>
<comment type="catalytic activity">
    <reaction evidence="5">
        <text>4-phospho-D-erythronate + NAD(+) = (R)-3-hydroxy-2-oxo-4-phosphooxybutanoate + NADH + H(+)</text>
        <dbReference type="Rhea" id="RHEA:18829"/>
        <dbReference type="ChEBI" id="CHEBI:15378"/>
        <dbReference type="ChEBI" id="CHEBI:57540"/>
        <dbReference type="ChEBI" id="CHEBI:57945"/>
        <dbReference type="ChEBI" id="CHEBI:58538"/>
        <dbReference type="ChEBI" id="CHEBI:58766"/>
        <dbReference type="EC" id="1.1.1.290"/>
    </reaction>
</comment>
<dbReference type="PROSITE" id="PS00671">
    <property type="entry name" value="D_2_HYDROXYACID_DH_3"/>
    <property type="match status" value="1"/>
</dbReference>
<keyword evidence="1 5" id="KW-0963">Cytoplasm</keyword>
<dbReference type="InterPro" id="IPR029753">
    <property type="entry name" value="D-isomer_DH_CS"/>
</dbReference>
<reference evidence="9 10" key="1">
    <citation type="journal article" date="2015" name="Microbes Environ.">
        <title>Distribution and evolution of nitrogen fixation genes in the phylum bacteroidetes.</title>
        <authorList>
            <person name="Inoue J."/>
            <person name="Oshima K."/>
            <person name="Suda W."/>
            <person name="Sakamoto M."/>
            <person name="Iino T."/>
            <person name="Noda S."/>
            <person name="Hongoh Y."/>
            <person name="Hattori M."/>
            <person name="Ohkuma M."/>
        </authorList>
    </citation>
    <scope>NUCLEOTIDE SEQUENCE [LARGE SCALE GENOMIC DNA]</scope>
    <source>
        <strain evidence="9">JCM 15548</strain>
    </source>
</reference>
<dbReference type="SUPFAM" id="SSF52283">
    <property type="entry name" value="Formate/glycerate dehydrogenase catalytic domain-like"/>
    <property type="match status" value="1"/>
</dbReference>
<evidence type="ECO:0000256" key="2">
    <source>
        <dbReference type="ARBA" id="ARBA00023002"/>
    </source>
</evidence>
<keyword evidence="3 5" id="KW-0520">NAD</keyword>
<comment type="caution">
    <text evidence="5">Lacks conserved residue(s) required for the propagation of feature annotation.</text>
</comment>
<feature type="active site" evidence="5">
    <location>
        <position position="236"/>
    </location>
</feature>
<comment type="pathway">
    <text evidence="5">Cofactor biosynthesis; pyridoxine 5'-phosphate biosynthesis; pyridoxine 5'-phosphate from D-erythrose 4-phosphate: step 2/5.</text>
</comment>
<feature type="binding site" evidence="5">
    <location>
        <position position="145"/>
    </location>
    <ligand>
        <name>NAD(+)</name>
        <dbReference type="ChEBI" id="CHEBI:57540"/>
    </ligand>
</feature>
<dbReference type="Gene3D" id="3.40.50.720">
    <property type="entry name" value="NAD(P)-binding Rossmann-like Domain"/>
    <property type="match status" value="2"/>
</dbReference>
<dbReference type="InterPro" id="IPR020921">
    <property type="entry name" value="Erythronate-4-P_DHase"/>
</dbReference>
<dbReference type="PANTHER" id="PTHR42938:SF9">
    <property type="entry name" value="FORMATE DEHYDROGENASE 1"/>
    <property type="match status" value="1"/>
</dbReference>